<accession>A0A840MQB7</accession>
<organism evidence="1 2">
    <name type="scientific">Chitinivorax tropicus</name>
    <dbReference type="NCBI Taxonomy" id="714531"/>
    <lineage>
        <taxon>Bacteria</taxon>
        <taxon>Pseudomonadati</taxon>
        <taxon>Pseudomonadota</taxon>
        <taxon>Betaproteobacteria</taxon>
        <taxon>Chitinivorax</taxon>
    </lineage>
</organism>
<dbReference type="EMBL" id="JACHHY010000062">
    <property type="protein sequence ID" value="MBB5020630.1"/>
    <property type="molecule type" value="Genomic_DNA"/>
</dbReference>
<gene>
    <name evidence="1" type="ORF">HNQ59_003955</name>
</gene>
<dbReference type="RefSeq" id="WP_184041996.1">
    <property type="nucleotide sequence ID" value="NZ_JACHHY010000062.1"/>
</dbReference>
<dbReference type="Proteomes" id="UP000575898">
    <property type="component" value="Unassembled WGS sequence"/>
</dbReference>
<evidence type="ECO:0000313" key="2">
    <source>
        <dbReference type="Proteomes" id="UP000575898"/>
    </source>
</evidence>
<reference evidence="1 2" key="1">
    <citation type="submission" date="2020-08" db="EMBL/GenBank/DDBJ databases">
        <title>Genomic Encyclopedia of Type Strains, Phase IV (KMG-IV): sequencing the most valuable type-strain genomes for metagenomic binning, comparative biology and taxonomic classification.</title>
        <authorList>
            <person name="Goeker M."/>
        </authorList>
    </citation>
    <scope>NUCLEOTIDE SEQUENCE [LARGE SCALE GENOMIC DNA]</scope>
    <source>
        <strain evidence="1 2">DSM 27165</strain>
    </source>
</reference>
<dbReference type="AlphaFoldDB" id="A0A840MQB7"/>
<keyword evidence="2" id="KW-1185">Reference proteome</keyword>
<sequence>MMVGKFSKIGSFFLDFNKDESLVIESDMNHFFTLTTGALDCKAVVAKSYAAIEIFLPRAGHYWSGLIGMNFIPDDIKGILVKVKYGETKRRVKSHIIDQNELDIGMDRSFVSAVEKGVKRKADVLSTLGNGVLLVDIAAQNVGSSEYVFEVLASTLCSIVSGTVPSNEVSRLLENEFFSRQ</sequence>
<comment type="caution">
    <text evidence="1">The sequence shown here is derived from an EMBL/GenBank/DDBJ whole genome shotgun (WGS) entry which is preliminary data.</text>
</comment>
<protein>
    <submittedName>
        <fullName evidence="1">Uncharacterized protein</fullName>
    </submittedName>
</protein>
<proteinExistence type="predicted"/>
<evidence type="ECO:0000313" key="1">
    <source>
        <dbReference type="EMBL" id="MBB5020630.1"/>
    </source>
</evidence>
<name>A0A840MQB7_9PROT</name>